<evidence type="ECO:0000313" key="3">
    <source>
        <dbReference type="Proteomes" id="UP000000560"/>
    </source>
</evidence>
<dbReference type="Proteomes" id="UP000000560">
    <property type="component" value="Chromosome VIII"/>
</dbReference>
<dbReference type="RefSeq" id="XP_050468964.1">
    <property type="nucleotide sequence ID" value="XM_050613125.1"/>
</dbReference>
<name>C8VR39_EMENI</name>
<reference evidence="3" key="2">
    <citation type="journal article" date="2009" name="Fungal Genet. Biol.">
        <title>The 2008 update of the Aspergillus nidulans genome annotation: a community effort.</title>
        <authorList>
            <person name="Wortman J.R."/>
            <person name="Gilsenan J.M."/>
            <person name="Joardar V."/>
            <person name="Deegan J."/>
            <person name="Clutterbuck J."/>
            <person name="Andersen M.R."/>
            <person name="Archer D."/>
            <person name="Bencina M."/>
            <person name="Braus G."/>
            <person name="Coutinho P."/>
            <person name="von Dohren H."/>
            <person name="Doonan J."/>
            <person name="Driessen A.J."/>
            <person name="Durek P."/>
            <person name="Espeso E."/>
            <person name="Fekete E."/>
            <person name="Flipphi M."/>
            <person name="Estrada C.G."/>
            <person name="Geysens S."/>
            <person name="Goldman G."/>
            <person name="de Groot P.W."/>
            <person name="Hansen K."/>
            <person name="Harris S.D."/>
            <person name="Heinekamp T."/>
            <person name="Helmstaedt K."/>
            <person name="Henrissat B."/>
            <person name="Hofmann G."/>
            <person name="Homan T."/>
            <person name="Horio T."/>
            <person name="Horiuchi H."/>
            <person name="James S."/>
            <person name="Jones M."/>
            <person name="Karaffa L."/>
            <person name="Karanyi Z."/>
            <person name="Kato M."/>
            <person name="Keller N."/>
            <person name="Kelly D.E."/>
            <person name="Kiel J.A."/>
            <person name="Kim J.M."/>
            <person name="van der Klei I.J."/>
            <person name="Klis F.M."/>
            <person name="Kovalchuk A."/>
            <person name="Krasevec N."/>
            <person name="Kubicek C.P."/>
            <person name="Liu B."/>
            <person name="Maccabe A."/>
            <person name="Meyer V."/>
            <person name="Mirabito P."/>
            <person name="Miskei M."/>
            <person name="Mos M."/>
            <person name="Mullins J."/>
            <person name="Nelson D.R."/>
            <person name="Nielsen J."/>
            <person name="Oakley B.R."/>
            <person name="Osmani S.A."/>
            <person name="Pakula T."/>
            <person name="Paszewski A."/>
            <person name="Paulsen I."/>
            <person name="Pilsyk S."/>
            <person name="Pocsi I."/>
            <person name="Punt P.J."/>
            <person name="Ram A.F."/>
            <person name="Ren Q."/>
            <person name="Robellet X."/>
            <person name="Robson G."/>
            <person name="Seiboth B."/>
            <person name="van Solingen P."/>
            <person name="Specht T."/>
            <person name="Sun J."/>
            <person name="Taheri-Talesh N."/>
            <person name="Takeshita N."/>
            <person name="Ussery D."/>
            <person name="vanKuyk P.A."/>
            <person name="Visser H."/>
            <person name="van de Vondervoort P.J."/>
            <person name="de Vries R.P."/>
            <person name="Walton J."/>
            <person name="Xiang X."/>
            <person name="Xiong Y."/>
            <person name="Zeng A.P."/>
            <person name="Brandt B.W."/>
            <person name="Cornell M.J."/>
            <person name="van den Hondel C.A."/>
            <person name="Visser J."/>
            <person name="Oliver S.G."/>
            <person name="Turner G."/>
        </authorList>
    </citation>
    <scope>GENOME REANNOTATION</scope>
    <source>
        <strain evidence="3">FGSC A4 / ATCC 38163 / CBS 112.46 / NRRL 194 / M139</strain>
    </source>
</reference>
<proteinExistence type="predicted"/>
<dbReference type="KEGG" id="ani:ANIA_11656"/>
<dbReference type="GeneID" id="74897206"/>
<dbReference type="HOGENOM" id="CLU_2922621_0_0_1"/>
<feature type="compositionally biased region" description="Polar residues" evidence="1">
    <location>
        <begin position="19"/>
        <end position="34"/>
    </location>
</feature>
<evidence type="ECO:0000313" key="2">
    <source>
        <dbReference type="EMBL" id="CBF87430.1"/>
    </source>
</evidence>
<protein>
    <submittedName>
        <fullName evidence="2">Uncharacterized protein</fullName>
    </submittedName>
</protein>
<gene>
    <name evidence="2" type="ORF">ANIA_11656</name>
</gene>
<accession>C8VR39</accession>
<sequence length="61" mass="6448">MTSQFNDIAYHSVPPQALVTTDAGTTGSSQTPSDGCSLIDVASDSESRDLALFPRDLFLSL</sequence>
<evidence type="ECO:0000256" key="1">
    <source>
        <dbReference type="SAM" id="MobiDB-lite"/>
    </source>
</evidence>
<keyword evidence="3" id="KW-1185">Reference proteome</keyword>
<organism evidence="2 3">
    <name type="scientific">Emericella nidulans (strain FGSC A4 / ATCC 38163 / CBS 112.46 / NRRL 194 / M139)</name>
    <name type="common">Aspergillus nidulans</name>
    <dbReference type="NCBI Taxonomy" id="227321"/>
    <lineage>
        <taxon>Eukaryota</taxon>
        <taxon>Fungi</taxon>
        <taxon>Dikarya</taxon>
        <taxon>Ascomycota</taxon>
        <taxon>Pezizomycotina</taxon>
        <taxon>Eurotiomycetes</taxon>
        <taxon>Eurotiomycetidae</taxon>
        <taxon>Eurotiales</taxon>
        <taxon>Aspergillaceae</taxon>
        <taxon>Aspergillus</taxon>
        <taxon>Aspergillus subgen. Nidulantes</taxon>
    </lineage>
</organism>
<dbReference type="EMBL" id="BN001308">
    <property type="protein sequence ID" value="CBF87430.1"/>
    <property type="molecule type" value="Genomic_DNA"/>
</dbReference>
<dbReference type="InParanoid" id="C8VR39"/>
<feature type="region of interest" description="Disordered" evidence="1">
    <location>
        <begin position="19"/>
        <end position="39"/>
    </location>
</feature>
<dbReference type="AlphaFoldDB" id="C8VR39"/>
<reference evidence="3" key="1">
    <citation type="journal article" date="2005" name="Nature">
        <title>Sequencing of Aspergillus nidulans and comparative analysis with A. fumigatus and A. oryzae.</title>
        <authorList>
            <person name="Galagan J.E."/>
            <person name="Calvo S.E."/>
            <person name="Cuomo C."/>
            <person name="Ma L.J."/>
            <person name="Wortman J.R."/>
            <person name="Batzoglou S."/>
            <person name="Lee S.I."/>
            <person name="Basturkmen M."/>
            <person name="Spevak C.C."/>
            <person name="Clutterbuck J."/>
            <person name="Kapitonov V."/>
            <person name="Jurka J."/>
            <person name="Scazzocchio C."/>
            <person name="Farman M."/>
            <person name="Butler J."/>
            <person name="Purcell S."/>
            <person name="Harris S."/>
            <person name="Braus G.H."/>
            <person name="Draht O."/>
            <person name="Busch S."/>
            <person name="D'Enfert C."/>
            <person name="Bouchier C."/>
            <person name="Goldman G.H."/>
            <person name="Bell-Pedersen D."/>
            <person name="Griffiths-Jones S."/>
            <person name="Doonan J.H."/>
            <person name="Yu J."/>
            <person name="Vienken K."/>
            <person name="Pain A."/>
            <person name="Freitag M."/>
            <person name="Selker E.U."/>
            <person name="Archer D.B."/>
            <person name="Penalva M.A."/>
            <person name="Oakley B.R."/>
            <person name="Momany M."/>
            <person name="Tanaka T."/>
            <person name="Kumagai T."/>
            <person name="Asai K."/>
            <person name="Machida M."/>
            <person name="Nierman W.C."/>
            <person name="Denning D.W."/>
            <person name="Caddick M."/>
            <person name="Hynes M."/>
            <person name="Paoletti M."/>
            <person name="Fischer R."/>
            <person name="Miller B."/>
            <person name="Dyer P."/>
            <person name="Sachs M.S."/>
            <person name="Osmani S.A."/>
            <person name="Birren B.W."/>
        </authorList>
    </citation>
    <scope>NUCLEOTIDE SEQUENCE [LARGE SCALE GENOMIC DNA]</scope>
    <source>
        <strain evidence="3">FGSC A4 / ATCC 38163 / CBS 112.46 / NRRL 194 / M139</strain>
    </source>
</reference>